<dbReference type="Pfam" id="PF00034">
    <property type="entry name" value="Cytochrom_C"/>
    <property type="match status" value="1"/>
</dbReference>
<dbReference type="PROSITE" id="PS51007">
    <property type="entry name" value="CYTC"/>
    <property type="match status" value="1"/>
</dbReference>
<evidence type="ECO:0000256" key="3">
    <source>
        <dbReference type="ARBA" id="ARBA00023004"/>
    </source>
</evidence>
<keyword evidence="2 4" id="KW-0479">Metal-binding</keyword>
<accession>A0A7M2WQC6</accession>
<dbReference type="InterPro" id="IPR011042">
    <property type="entry name" value="6-blade_b-propeller_TolB-like"/>
</dbReference>
<dbReference type="EMBL" id="CP063458">
    <property type="protein sequence ID" value="QOV87603.1"/>
    <property type="molecule type" value="Genomic_DNA"/>
</dbReference>
<keyword evidence="5" id="KW-0732">Signal</keyword>
<dbReference type="InterPro" id="IPR004155">
    <property type="entry name" value="PBS_lyase_HEAT"/>
</dbReference>
<dbReference type="AlphaFoldDB" id="A0A7M2WQC6"/>
<keyword evidence="3 4" id="KW-0408">Iron</keyword>
<keyword evidence="8" id="KW-1185">Reference proteome</keyword>
<feature type="signal peptide" evidence="5">
    <location>
        <begin position="1"/>
        <end position="17"/>
    </location>
</feature>
<dbReference type="InterPro" id="IPR009056">
    <property type="entry name" value="Cyt_c-like_dom"/>
</dbReference>
<evidence type="ECO:0000256" key="1">
    <source>
        <dbReference type="ARBA" id="ARBA00022617"/>
    </source>
</evidence>
<dbReference type="SUPFAM" id="SSF50952">
    <property type="entry name" value="Soluble quinoprotein glucose dehydrogenase"/>
    <property type="match status" value="1"/>
</dbReference>
<dbReference type="SUPFAM" id="SSF46626">
    <property type="entry name" value="Cytochrome c"/>
    <property type="match status" value="1"/>
</dbReference>
<protein>
    <submittedName>
        <fullName evidence="7">C-type cytochrome</fullName>
    </submittedName>
</protein>
<evidence type="ECO:0000259" key="6">
    <source>
        <dbReference type="PROSITE" id="PS51007"/>
    </source>
</evidence>
<evidence type="ECO:0000313" key="8">
    <source>
        <dbReference type="Proteomes" id="UP000593765"/>
    </source>
</evidence>
<evidence type="ECO:0000256" key="4">
    <source>
        <dbReference type="PROSITE-ProRule" id="PRU00433"/>
    </source>
</evidence>
<dbReference type="Pfam" id="PF23500">
    <property type="entry name" value="DUF7133"/>
    <property type="match status" value="2"/>
</dbReference>
<feature type="domain" description="Cytochrome c" evidence="6">
    <location>
        <begin position="1030"/>
        <end position="1162"/>
    </location>
</feature>
<dbReference type="InterPro" id="IPR055557">
    <property type="entry name" value="DUF7133"/>
</dbReference>
<dbReference type="InterPro" id="IPR011989">
    <property type="entry name" value="ARM-like"/>
</dbReference>
<dbReference type="GO" id="GO:0020037">
    <property type="term" value="F:heme binding"/>
    <property type="evidence" value="ECO:0007669"/>
    <property type="project" value="InterPro"/>
</dbReference>
<evidence type="ECO:0000256" key="2">
    <source>
        <dbReference type="ARBA" id="ARBA00022723"/>
    </source>
</evidence>
<dbReference type="InterPro" id="IPR016024">
    <property type="entry name" value="ARM-type_fold"/>
</dbReference>
<dbReference type="NCBIfam" id="TIGR02604">
    <property type="entry name" value="Piru_Ver_Nterm"/>
    <property type="match status" value="1"/>
</dbReference>
<dbReference type="InterPro" id="IPR011041">
    <property type="entry name" value="Quinoprot_gluc/sorb_DH_b-prop"/>
</dbReference>
<name>A0A7M2WQC6_9BACT</name>
<dbReference type="GO" id="GO:0009055">
    <property type="term" value="F:electron transfer activity"/>
    <property type="evidence" value="ECO:0007669"/>
    <property type="project" value="InterPro"/>
</dbReference>
<dbReference type="GO" id="GO:0046872">
    <property type="term" value="F:metal ion binding"/>
    <property type="evidence" value="ECO:0007669"/>
    <property type="project" value="UniProtKB-KW"/>
</dbReference>
<dbReference type="PANTHER" id="PTHR33546">
    <property type="entry name" value="LARGE, MULTIFUNCTIONAL SECRETED PROTEIN-RELATED"/>
    <property type="match status" value="1"/>
</dbReference>
<evidence type="ECO:0000313" key="7">
    <source>
        <dbReference type="EMBL" id="QOV87603.1"/>
    </source>
</evidence>
<keyword evidence="1 4" id="KW-0349">Heme</keyword>
<gene>
    <name evidence="7" type="ORF">IPV69_15045</name>
</gene>
<proteinExistence type="predicted"/>
<dbReference type="InterPro" id="IPR013428">
    <property type="entry name" value="Membrane-bound_put_N"/>
</dbReference>
<dbReference type="InterPro" id="IPR036909">
    <property type="entry name" value="Cyt_c-like_dom_sf"/>
</dbReference>
<reference evidence="7 8" key="1">
    <citation type="submission" date="2020-10" db="EMBL/GenBank/DDBJ databases">
        <title>Wide distribution of Phycisphaera-like planctomycetes from WD2101 soil group in peatlands and genome analysis of the first cultivated representative.</title>
        <authorList>
            <person name="Dedysh S.N."/>
            <person name="Beletsky A.V."/>
            <person name="Ivanova A."/>
            <person name="Kulichevskaya I.S."/>
            <person name="Suzina N.E."/>
            <person name="Philippov D.A."/>
            <person name="Rakitin A.L."/>
            <person name="Mardanov A.V."/>
            <person name="Ravin N.V."/>
        </authorList>
    </citation>
    <scope>NUCLEOTIDE SEQUENCE [LARGE SCALE GENOMIC DNA]</scope>
    <source>
        <strain evidence="7 8">M1803</strain>
    </source>
</reference>
<dbReference type="Gene3D" id="2.120.10.30">
    <property type="entry name" value="TolB, C-terminal domain"/>
    <property type="match status" value="1"/>
</dbReference>
<dbReference type="Gene3D" id="1.10.760.10">
    <property type="entry name" value="Cytochrome c-like domain"/>
    <property type="match status" value="1"/>
</dbReference>
<feature type="chain" id="PRO_5034503914" evidence="5">
    <location>
        <begin position="18"/>
        <end position="1162"/>
    </location>
</feature>
<dbReference type="KEGG" id="hbs:IPV69_15045"/>
<sequence>MFAVMILLGLAAIGVRAAPVTLVAPTEKLSPQQQQATFKLPPGFKIQLVAAEPDIAKPMNIAFDDRGRLWVTDTLEYPWPAEAGKGRDSVKVLSDFGDDGRAKKVTTFVSGLNIPLGVLPIGDADGKSSAIVYSIPEIRRYHDTDGDGKSDKSEKLLGGFGNVDTHGMTNNFVRGFDGYVYANHGFRNDSVVTGTDGSTITMNSGNTYRFAPDGTKVRFHARGQVNPFGLAFDPLGNLYSADCHTRPQYLLLRGAVYPSFGKPDDGLGFGPEMCPHGHGSTGIAGTMVYAAEQFPEEYRGNLFNGNPVTNTINRDKIERTGSTPRAVEQPEFLTSSDPWFRPVQVKLGPDGAMYIADFYNKIIGHYEVDLKHPGRDRTSGRIWRVVYKGDATTAPPPKMPDMSKASPEELVTLLGGNNLTVALSALNRLADEGPAKSESAVRAAFAANANDHVVRRIGSMWVLARWGKLTPDELVRVAQDRHPAIRLHAMRVLSEQTSLTDSERTAAVEALKDGISLVRRAATEALALHPHATAIAPLLKAAADTDPADTHLAHALKIAMREQLSHTDYLTNPEVAALSRENRVRLLEVALGVQSPQAGAYAAASVASDSLPAPLAARALRHAVQFAVDDASIERIAATAQSTFAGDFDLQLDALENIRTALQARGGPTPESVRTWATKVVEQVLRPSAGSTDAALAWASRPIDPAAPKFDDPWTPQSRKCADGVSADFWSSLPKGETLTGVLRSKPFSAPPKLSLWIAGHNGLPASKDPVKNLVRLVDAASGEVLAEAPAARNDTAKQTTWDLSKVAGRQVAIEAVDADTRTAYAWIAFGRIEPAVASIPPSGQDLRKRLGRAVDLAGAMKVQSAADPVRTLLMSASADVALRVSAARAIAAIDPAGAVQPIVAVLNDPAAPPALRLGFAAALGNVRDPAAAPAMLTAITVAPQNVQKSLALAMSGTRQGADALMGAIGAGKASPRLLLDKTVRDKLRAAGVDDLDNRVAALTKGLPDADAAVQKLIDDRIAEYKGAKASAERGKAVFLKNCAACHRVGNDGAQIGPQLDGVGKRGVDRTIEDILDPSRNVDGAFRYSVLTLDDGDVITGLQRRIDGQTTVFADAQGKEFAIASKRIVKRAESQLSLMPANWGELMTPDEFADLVAFLMKP</sequence>
<dbReference type="PANTHER" id="PTHR33546:SF1">
    <property type="entry name" value="LARGE, MULTIFUNCTIONAL SECRETED PROTEIN"/>
    <property type="match status" value="1"/>
</dbReference>
<organism evidence="7 8">
    <name type="scientific">Humisphaera borealis</name>
    <dbReference type="NCBI Taxonomy" id="2807512"/>
    <lineage>
        <taxon>Bacteria</taxon>
        <taxon>Pseudomonadati</taxon>
        <taxon>Planctomycetota</taxon>
        <taxon>Phycisphaerae</taxon>
        <taxon>Tepidisphaerales</taxon>
        <taxon>Tepidisphaeraceae</taxon>
        <taxon>Humisphaera</taxon>
    </lineage>
</organism>
<dbReference type="InterPro" id="IPR013427">
    <property type="entry name" value="Haem-bd_dom_put"/>
</dbReference>
<dbReference type="SUPFAM" id="SSF48371">
    <property type="entry name" value="ARM repeat"/>
    <property type="match status" value="2"/>
</dbReference>
<dbReference type="RefSeq" id="WP_206290511.1">
    <property type="nucleotide sequence ID" value="NZ_CP063458.1"/>
</dbReference>
<dbReference type="NCBIfam" id="TIGR02603">
    <property type="entry name" value="CxxCH_TIGR02603"/>
    <property type="match status" value="1"/>
</dbReference>
<dbReference type="Gene3D" id="1.25.10.10">
    <property type="entry name" value="Leucine-rich Repeat Variant"/>
    <property type="match status" value="2"/>
</dbReference>
<evidence type="ECO:0000256" key="5">
    <source>
        <dbReference type="SAM" id="SignalP"/>
    </source>
</evidence>
<dbReference type="SMART" id="SM00567">
    <property type="entry name" value="EZ_HEAT"/>
    <property type="match status" value="3"/>
</dbReference>
<dbReference type="Proteomes" id="UP000593765">
    <property type="component" value="Chromosome"/>
</dbReference>